<keyword evidence="6" id="KW-1185">Reference proteome</keyword>
<dbReference type="Gene3D" id="3.30.360.10">
    <property type="entry name" value="Dihydrodipicolinate Reductase, domain 2"/>
    <property type="match status" value="1"/>
</dbReference>
<dbReference type="InterPro" id="IPR055170">
    <property type="entry name" value="GFO_IDH_MocA-like_dom"/>
</dbReference>
<organism evidence="5 6">
    <name type="scientific">Faecalibaculum rodentium</name>
    <dbReference type="NCBI Taxonomy" id="1702221"/>
    <lineage>
        <taxon>Bacteria</taxon>
        <taxon>Bacillati</taxon>
        <taxon>Bacillota</taxon>
        <taxon>Erysipelotrichia</taxon>
        <taxon>Erysipelotrichales</taxon>
        <taxon>Erysipelotrichaceae</taxon>
        <taxon>Faecalibaculum</taxon>
    </lineage>
</organism>
<dbReference type="GO" id="GO:0016491">
    <property type="term" value="F:oxidoreductase activity"/>
    <property type="evidence" value="ECO:0007669"/>
    <property type="project" value="UniProtKB-KW"/>
</dbReference>
<evidence type="ECO:0000259" key="4">
    <source>
        <dbReference type="Pfam" id="PF22725"/>
    </source>
</evidence>
<keyword evidence="2" id="KW-0560">Oxidoreductase</keyword>
<dbReference type="KEGG" id="fro:AALO17_18460"/>
<feature type="domain" description="GFO/IDH/MocA-like oxidoreductase" evidence="4">
    <location>
        <begin position="130"/>
        <end position="245"/>
    </location>
</feature>
<dbReference type="STRING" id="1702221.AALO17_18460"/>
<dbReference type="InterPro" id="IPR036291">
    <property type="entry name" value="NAD(P)-bd_dom_sf"/>
</dbReference>
<feature type="domain" description="Gfo/Idh/MocA-like oxidoreductase N-terminal" evidence="3">
    <location>
        <begin position="5"/>
        <end position="119"/>
    </location>
</feature>
<gene>
    <name evidence="5" type="ORF">AALO17_18460</name>
</gene>
<name>A0A140DWF3_9FIRM</name>
<dbReference type="Pfam" id="PF01408">
    <property type="entry name" value="GFO_IDH_MocA"/>
    <property type="match status" value="1"/>
</dbReference>
<comment type="similarity">
    <text evidence="1">Belongs to the Gfo/Idh/MocA family.</text>
</comment>
<dbReference type="GeneID" id="78478484"/>
<dbReference type="GO" id="GO:0000166">
    <property type="term" value="F:nucleotide binding"/>
    <property type="evidence" value="ECO:0007669"/>
    <property type="project" value="InterPro"/>
</dbReference>
<dbReference type="OrthoDB" id="9815825at2"/>
<sequence>MQKYKWAITGSGWISTQMAQALQDTGHEITGIFSIDEEGAKEAADKYGIRTVYPSLEAMLADSDADILYIGTPNEVHEQETVAALQAGKHVFCEKPLGLNDRQFSHCLDLAEEKGLVLMDGTTLLHMPLYRKIREVMESGKLGRLKMIQVSYGIQKSFDPKSRFYSLDLGGGALMDIGLYAVSFLCLYLDGTPETIRTCVSRASTGVDDTSAIIVQNDRNQIGTIALSLDCMMPEQAVLCLEKGYILVNGIQREEGVDNGFPRADHAILCYADGRTEEIRCGNAEKALEYEAAEMEEAISQERRPEGLLRAKSVMKILTDIRKEWGIEFPSETGH</sequence>
<evidence type="ECO:0000313" key="6">
    <source>
        <dbReference type="Proteomes" id="UP000069771"/>
    </source>
</evidence>
<dbReference type="InterPro" id="IPR050984">
    <property type="entry name" value="Gfo/Idh/MocA_domain"/>
</dbReference>
<dbReference type="EMBL" id="CP011391">
    <property type="protein sequence ID" value="AMK54980.1"/>
    <property type="molecule type" value="Genomic_DNA"/>
</dbReference>
<evidence type="ECO:0000259" key="3">
    <source>
        <dbReference type="Pfam" id="PF01408"/>
    </source>
</evidence>
<dbReference type="Pfam" id="PF22725">
    <property type="entry name" value="GFO_IDH_MocA_C3"/>
    <property type="match status" value="1"/>
</dbReference>
<dbReference type="SUPFAM" id="SSF55347">
    <property type="entry name" value="Glyceraldehyde-3-phosphate dehydrogenase-like, C-terminal domain"/>
    <property type="match status" value="1"/>
</dbReference>
<evidence type="ECO:0000313" key="5">
    <source>
        <dbReference type="EMBL" id="AMK54980.1"/>
    </source>
</evidence>
<dbReference type="InterPro" id="IPR000683">
    <property type="entry name" value="Gfo/Idh/MocA-like_OxRdtase_N"/>
</dbReference>
<accession>A0A140DWF3</accession>
<proteinExistence type="inferred from homology"/>
<dbReference type="SUPFAM" id="SSF51735">
    <property type="entry name" value="NAD(P)-binding Rossmann-fold domains"/>
    <property type="match status" value="1"/>
</dbReference>
<dbReference type="PANTHER" id="PTHR22604">
    <property type="entry name" value="OXIDOREDUCTASES"/>
    <property type="match status" value="1"/>
</dbReference>
<evidence type="ECO:0000256" key="2">
    <source>
        <dbReference type="ARBA" id="ARBA00023002"/>
    </source>
</evidence>
<dbReference type="Proteomes" id="UP000069771">
    <property type="component" value="Chromosome"/>
</dbReference>
<reference evidence="5 6" key="1">
    <citation type="journal article" date="2016" name="Gut Pathog.">
        <title>Whole genome sequencing of "Faecalibaculum rodentium" ALO17, isolated from C57BL/6J laboratory mouse feces.</title>
        <authorList>
            <person name="Lim S."/>
            <person name="Chang D.H."/>
            <person name="Ahn S."/>
            <person name="Kim B.C."/>
        </authorList>
    </citation>
    <scope>NUCLEOTIDE SEQUENCE [LARGE SCALE GENOMIC DNA]</scope>
    <source>
        <strain evidence="5 6">Alo17</strain>
    </source>
</reference>
<dbReference type="PANTHER" id="PTHR22604:SF105">
    <property type="entry name" value="TRANS-1,2-DIHYDROBENZENE-1,2-DIOL DEHYDROGENASE"/>
    <property type="match status" value="1"/>
</dbReference>
<dbReference type="AlphaFoldDB" id="A0A140DWF3"/>
<protein>
    <submittedName>
        <fullName evidence="5">Uncharacterized protein</fullName>
    </submittedName>
</protein>
<evidence type="ECO:0000256" key="1">
    <source>
        <dbReference type="ARBA" id="ARBA00010928"/>
    </source>
</evidence>
<dbReference type="RefSeq" id="WP_067558089.1">
    <property type="nucleotide sequence ID" value="NZ_CAKOCV010000006.1"/>
</dbReference>
<dbReference type="Gene3D" id="3.40.50.720">
    <property type="entry name" value="NAD(P)-binding Rossmann-like Domain"/>
    <property type="match status" value="1"/>
</dbReference>